<evidence type="ECO:0000313" key="2">
    <source>
        <dbReference type="EMBL" id="JAN54153.1"/>
    </source>
</evidence>
<evidence type="ECO:0000313" key="1">
    <source>
        <dbReference type="EMBL" id="JAI85648.1"/>
    </source>
</evidence>
<organism evidence="2">
    <name type="scientific">Daphnia magna</name>
    <dbReference type="NCBI Taxonomy" id="35525"/>
    <lineage>
        <taxon>Eukaryota</taxon>
        <taxon>Metazoa</taxon>
        <taxon>Ecdysozoa</taxon>
        <taxon>Arthropoda</taxon>
        <taxon>Crustacea</taxon>
        <taxon>Branchiopoda</taxon>
        <taxon>Diplostraca</taxon>
        <taxon>Cladocera</taxon>
        <taxon>Anomopoda</taxon>
        <taxon>Daphniidae</taxon>
        <taxon>Daphnia</taxon>
    </lineage>
</organism>
<reference evidence="2" key="2">
    <citation type="submission" date="2015-10" db="EMBL/GenBank/DDBJ databases">
        <title>EvidentialGene: Evidence-directed Construction of Complete mRNA Transcriptomes without Genomes.</title>
        <authorList>
            <person name="Gilbert D.G."/>
        </authorList>
    </citation>
    <scope>NUCLEOTIDE SEQUENCE</scope>
</reference>
<sequence length="56" mass="6020">MHPALILSSSAHEPNQSALRDLYDYFPIPTSEIQCVNNKSSLSASPTSLLLAVGFS</sequence>
<reference evidence="1" key="3">
    <citation type="submission" date="2015-10" db="EMBL/GenBank/DDBJ databases">
        <authorList>
            <person name="Gilbert D.G."/>
        </authorList>
    </citation>
    <scope>NUCLEOTIDE SEQUENCE</scope>
</reference>
<reference evidence="1" key="1">
    <citation type="submission" date="2015-10" db="EMBL/GenBank/DDBJ databases">
        <title>Daphnia magna gene sets from two clonal populations assembled and annotated with EvidentialGene.</title>
        <authorList>
            <person name="Gilbert D."/>
            <person name="Podicheti R."/>
            <person name="Orsini L."/>
            <person name="Colbourne J."/>
            <person name="Pfrender M."/>
        </authorList>
    </citation>
    <scope>NUCLEOTIDE SEQUENCE</scope>
</reference>
<accession>A0A0P6GW41</accession>
<dbReference type="EMBL" id="GDIP01237753">
    <property type="protein sequence ID" value="JAI85648.1"/>
    <property type="molecule type" value="Transcribed_RNA"/>
</dbReference>
<name>A0A0P6GW41_9CRUS</name>
<dbReference type="AlphaFoldDB" id="A0A0P6GW41"/>
<protein>
    <submittedName>
        <fullName evidence="2">Uncharacterized protein</fullName>
    </submittedName>
</protein>
<proteinExistence type="predicted"/>
<dbReference type="EMBL" id="GDIQ01040584">
    <property type="protein sequence ID" value="JAN54153.1"/>
    <property type="molecule type" value="Transcribed_RNA"/>
</dbReference>